<gene>
    <name evidence="1" type="ORF">ADK38_13840</name>
</gene>
<dbReference type="Proteomes" id="UP000037020">
    <property type="component" value="Unassembled WGS sequence"/>
</dbReference>
<evidence type="ECO:0000313" key="1">
    <source>
        <dbReference type="EMBL" id="KOG89526.1"/>
    </source>
</evidence>
<keyword evidence="2" id="KW-1185">Reference proteome</keyword>
<evidence type="ECO:0008006" key="3">
    <source>
        <dbReference type="Google" id="ProtNLM"/>
    </source>
</evidence>
<reference evidence="1 2" key="1">
    <citation type="submission" date="2015-07" db="EMBL/GenBank/DDBJ databases">
        <authorList>
            <person name="Ju K.-S."/>
            <person name="Doroghazi J.R."/>
            <person name="Metcalf W.W."/>
        </authorList>
    </citation>
    <scope>NUCLEOTIDE SEQUENCE [LARGE SCALE GENOMIC DNA]</scope>
    <source>
        <strain evidence="1 2">NRRL B-3589</strain>
    </source>
</reference>
<comment type="caution">
    <text evidence="1">The sequence shown here is derived from an EMBL/GenBank/DDBJ whole genome shotgun (WGS) entry which is preliminary data.</text>
</comment>
<name>A0ABR5J836_9ACTN</name>
<proteinExistence type="predicted"/>
<dbReference type="RefSeq" id="WP_048832035.1">
    <property type="nucleotide sequence ID" value="NZ_JBIRHZ010000003.1"/>
</dbReference>
<dbReference type="EMBL" id="LGUT01001160">
    <property type="protein sequence ID" value="KOG89526.1"/>
    <property type="molecule type" value="Genomic_DNA"/>
</dbReference>
<protein>
    <recommendedName>
        <fullName evidence="3">HTH merR-type domain-containing protein</fullName>
    </recommendedName>
</protein>
<sequence>MSSMYADAPLVTTAMAARETGVVPNTIRKWVQLQHLSPAGRSGRAHLFRLEDVFAAERATRRAHEIGPDGNAAEFPVRS</sequence>
<accession>A0ABR5J836</accession>
<dbReference type="InterPro" id="IPR009061">
    <property type="entry name" value="DNA-bd_dom_put_sf"/>
</dbReference>
<dbReference type="SUPFAM" id="SSF46955">
    <property type="entry name" value="Putative DNA-binding domain"/>
    <property type="match status" value="1"/>
</dbReference>
<dbReference type="Gene3D" id="1.10.1660.10">
    <property type="match status" value="1"/>
</dbReference>
<evidence type="ECO:0000313" key="2">
    <source>
        <dbReference type="Proteomes" id="UP000037020"/>
    </source>
</evidence>
<organism evidence="1 2">
    <name type="scientific">Streptomyces varsoviensis</name>
    <dbReference type="NCBI Taxonomy" id="67373"/>
    <lineage>
        <taxon>Bacteria</taxon>
        <taxon>Bacillati</taxon>
        <taxon>Actinomycetota</taxon>
        <taxon>Actinomycetes</taxon>
        <taxon>Kitasatosporales</taxon>
        <taxon>Streptomycetaceae</taxon>
        <taxon>Streptomyces</taxon>
    </lineage>
</organism>